<sequence length="93" mass="10700">MQPIKLGINMNLIHKHYSNDENFYNSNPLQSAVKFGIISLQSKKTIAEPRNSTYLHTAQSTPKACFFLCVTFAHPKNLRILFLFIKSTNLSQW</sequence>
<organism evidence="1 2">
    <name type="scientific">Haemophilus aegyptius</name>
    <dbReference type="NCBI Taxonomy" id="197575"/>
    <lineage>
        <taxon>Bacteria</taxon>
        <taxon>Pseudomonadati</taxon>
        <taxon>Pseudomonadota</taxon>
        <taxon>Gammaproteobacteria</taxon>
        <taxon>Pasteurellales</taxon>
        <taxon>Pasteurellaceae</taxon>
        <taxon>Haemophilus</taxon>
    </lineage>
</organism>
<reference evidence="1 2" key="1">
    <citation type="submission" date="2018-06" db="EMBL/GenBank/DDBJ databases">
        <authorList>
            <consortium name="Pathogen Informatics"/>
            <person name="Doyle S."/>
        </authorList>
    </citation>
    <scope>NUCLEOTIDE SEQUENCE [LARGE SCALE GENOMIC DNA]</scope>
    <source>
        <strain evidence="1 2">NCTC8502</strain>
    </source>
</reference>
<keyword evidence="2" id="KW-1185">Reference proteome</keyword>
<protein>
    <submittedName>
        <fullName evidence="1">Uncharacterized protein</fullName>
    </submittedName>
</protein>
<proteinExistence type="predicted"/>
<accession>A0ABY1VX16</accession>
<evidence type="ECO:0000313" key="2">
    <source>
        <dbReference type="Proteomes" id="UP000249400"/>
    </source>
</evidence>
<gene>
    <name evidence="1" type="ORF">NCTC8502_01745</name>
</gene>
<dbReference type="EMBL" id="LS483429">
    <property type="protein sequence ID" value="SQH38035.1"/>
    <property type="molecule type" value="Genomic_DNA"/>
</dbReference>
<name>A0ABY1VX16_HAEAE</name>
<dbReference type="Proteomes" id="UP000249400">
    <property type="component" value="Chromosome 1"/>
</dbReference>
<evidence type="ECO:0000313" key="1">
    <source>
        <dbReference type="EMBL" id="SQH38035.1"/>
    </source>
</evidence>